<organism evidence="10 11">
    <name type="scientific">Streptomyces diastatochromogenes</name>
    <dbReference type="NCBI Taxonomy" id="42236"/>
    <lineage>
        <taxon>Bacteria</taxon>
        <taxon>Bacillati</taxon>
        <taxon>Actinomycetota</taxon>
        <taxon>Actinomycetes</taxon>
        <taxon>Kitasatosporales</taxon>
        <taxon>Streptomycetaceae</taxon>
        <taxon>Streptomyces</taxon>
    </lineage>
</organism>
<feature type="transmembrane region" description="Helical" evidence="9">
    <location>
        <begin position="147"/>
        <end position="169"/>
    </location>
</feature>
<evidence type="ECO:0000256" key="5">
    <source>
        <dbReference type="ARBA" id="ARBA00022692"/>
    </source>
</evidence>
<keyword evidence="7 9" id="KW-0472">Membrane</keyword>
<evidence type="ECO:0000256" key="1">
    <source>
        <dbReference type="ARBA" id="ARBA00004651"/>
    </source>
</evidence>
<comment type="caution">
    <text evidence="10">The sequence shown here is derived from an EMBL/GenBank/DDBJ whole genome shotgun (WGS) entry which is preliminary data.</text>
</comment>
<evidence type="ECO:0000256" key="7">
    <source>
        <dbReference type="ARBA" id="ARBA00023136"/>
    </source>
</evidence>
<keyword evidence="5 9" id="KW-0812">Transmembrane</keyword>
<evidence type="ECO:0000256" key="9">
    <source>
        <dbReference type="SAM" id="Phobius"/>
    </source>
</evidence>
<dbReference type="EMBL" id="MCGQ01000045">
    <property type="protein sequence ID" value="OXY89403.1"/>
    <property type="molecule type" value="Genomic_DNA"/>
</dbReference>
<name>A0A233S1B8_STRDA</name>
<gene>
    <name evidence="10" type="ORF">BEK98_38180</name>
</gene>
<dbReference type="AlphaFoldDB" id="A0A233S1B8"/>
<feature type="region of interest" description="Disordered" evidence="8">
    <location>
        <begin position="1"/>
        <end position="23"/>
    </location>
</feature>
<protein>
    <submittedName>
        <fullName evidence="10">Branched-chain amino acid ABC transporter permease</fullName>
    </submittedName>
</protein>
<sequence length="249" mass="26405">MRTSPAVVDGLASPAPAPPPRTRSEARAAFEDSASVGLGFVPLGIAFGVLVTHSGVGWWWAGLSSALIYGGSFEFLLIGMVTAAAPLVSVAVSAFLVNLRHVFYALSFPLDRVEGRLGKTYSTFALCDEAYALTAGQQARSWSSRRILWLQLFMHLYWAGGATAGALLGSLVPDSVTGLDFALTALFTVLALDAVRDRRGDLPTPLLALVSALAARLLFPGQLLPVAFALFTAGLLARHLPTRRKQSHA</sequence>
<dbReference type="GO" id="GO:1903785">
    <property type="term" value="P:L-valine transmembrane transport"/>
    <property type="evidence" value="ECO:0007669"/>
    <property type="project" value="TreeGrafter"/>
</dbReference>
<evidence type="ECO:0000256" key="2">
    <source>
        <dbReference type="ARBA" id="ARBA00010735"/>
    </source>
</evidence>
<keyword evidence="11" id="KW-1185">Reference proteome</keyword>
<comment type="similarity">
    <text evidence="2">Belongs to the AzlC family.</text>
</comment>
<evidence type="ECO:0000256" key="8">
    <source>
        <dbReference type="SAM" id="MobiDB-lite"/>
    </source>
</evidence>
<dbReference type="GO" id="GO:0005886">
    <property type="term" value="C:plasma membrane"/>
    <property type="evidence" value="ECO:0007669"/>
    <property type="project" value="UniProtKB-SubCell"/>
</dbReference>
<feature type="transmembrane region" description="Helical" evidence="9">
    <location>
        <begin position="225"/>
        <end position="241"/>
    </location>
</feature>
<evidence type="ECO:0000256" key="3">
    <source>
        <dbReference type="ARBA" id="ARBA00022448"/>
    </source>
</evidence>
<dbReference type="RefSeq" id="WP_094221531.1">
    <property type="nucleotide sequence ID" value="NZ_MCGQ01000045.1"/>
</dbReference>
<evidence type="ECO:0000256" key="4">
    <source>
        <dbReference type="ARBA" id="ARBA00022475"/>
    </source>
</evidence>
<proteinExistence type="inferred from homology"/>
<reference evidence="10 11" key="1">
    <citation type="submission" date="2016-07" db="EMBL/GenBank/DDBJ databases">
        <title>Draft genome of Streptomyces diastatochromogenes.</title>
        <authorList>
            <person name="Podduturi R."/>
            <person name="Lukassen M.B."/>
            <person name="Clausen N."/>
            <person name="Nielsen J.L."/>
            <person name="Jorgensen N.O."/>
        </authorList>
    </citation>
    <scope>NUCLEOTIDE SEQUENCE [LARGE SCALE GENOMIC DNA]</scope>
    <source>
        <strain evidence="10 11">DSM 40608</strain>
    </source>
</reference>
<dbReference type="Proteomes" id="UP000215483">
    <property type="component" value="Unassembled WGS sequence"/>
</dbReference>
<dbReference type="PANTHER" id="PTHR34979:SF1">
    <property type="entry name" value="INNER MEMBRANE PROTEIN YGAZ"/>
    <property type="match status" value="1"/>
</dbReference>
<feature type="transmembrane region" description="Helical" evidence="9">
    <location>
        <begin position="36"/>
        <end position="61"/>
    </location>
</feature>
<evidence type="ECO:0000313" key="10">
    <source>
        <dbReference type="EMBL" id="OXY89403.1"/>
    </source>
</evidence>
<comment type="subcellular location">
    <subcellularLocation>
        <location evidence="1">Cell membrane</location>
        <topology evidence="1">Multi-pass membrane protein</topology>
    </subcellularLocation>
</comment>
<evidence type="ECO:0000313" key="11">
    <source>
        <dbReference type="Proteomes" id="UP000215483"/>
    </source>
</evidence>
<keyword evidence="3" id="KW-0813">Transport</keyword>
<feature type="transmembrane region" description="Helical" evidence="9">
    <location>
        <begin position="73"/>
        <end position="97"/>
    </location>
</feature>
<dbReference type="Pfam" id="PF03591">
    <property type="entry name" value="AzlC"/>
    <property type="match status" value="1"/>
</dbReference>
<dbReference type="InterPro" id="IPR011606">
    <property type="entry name" value="Brnchd-chn_aa_trnsp_permease"/>
</dbReference>
<keyword evidence="6 9" id="KW-1133">Transmembrane helix</keyword>
<dbReference type="PANTHER" id="PTHR34979">
    <property type="entry name" value="INNER MEMBRANE PROTEIN YGAZ"/>
    <property type="match status" value="1"/>
</dbReference>
<accession>A0A233S1B8</accession>
<keyword evidence="4" id="KW-1003">Cell membrane</keyword>
<dbReference type="OrthoDB" id="3181706at2"/>
<evidence type="ECO:0000256" key="6">
    <source>
        <dbReference type="ARBA" id="ARBA00022989"/>
    </source>
</evidence>